<feature type="region of interest" description="Disordered" evidence="1">
    <location>
        <begin position="50"/>
        <end position="69"/>
    </location>
</feature>
<protein>
    <submittedName>
        <fullName evidence="2">Uncharacterized protein</fullName>
    </submittedName>
</protein>
<sequence length="121" mass="13466">MDRRIFVPANRRCEIFVLLMAAGCWKENSVKISPLAQILVVKDAHQVTSLRQRQNEGSDASNNPNHGSWLEKPKNGYIHAVKTALLGHKALFYLLAPIMTRQALTNTINPPSSSLDNAFVV</sequence>
<dbReference type="EMBL" id="GG698504">
    <property type="protein sequence ID" value="EGD97756.1"/>
    <property type="molecule type" value="Genomic_DNA"/>
</dbReference>
<evidence type="ECO:0000256" key="1">
    <source>
        <dbReference type="SAM" id="MobiDB-lite"/>
    </source>
</evidence>
<keyword evidence="3" id="KW-1185">Reference proteome</keyword>
<dbReference type="HOGENOM" id="CLU_2039758_0_0_1"/>
<name>F2S2F7_TRIT1</name>
<organism evidence="2 3">
    <name type="scientific">Trichophyton tonsurans (strain CBS 112818)</name>
    <name type="common">Scalp ringworm fungus</name>
    <dbReference type="NCBI Taxonomy" id="647933"/>
    <lineage>
        <taxon>Eukaryota</taxon>
        <taxon>Fungi</taxon>
        <taxon>Dikarya</taxon>
        <taxon>Ascomycota</taxon>
        <taxon>Pezizomycotina</taxon>
        <taxon>Eurotiomycetes</taxon>
        <taxon>Eurotiomycetidae</taxon>
        <taxon>Onygenales</taxon>
        <taxon>Arthrodermataceae</taxon>
        <taxon>Trichophyton</taxon>
    </lineage>
</organism>
<proteinExistence type="predicted"/>
<dbReference type="Proteomes" id="UP000009172">
    <property type="component" value="Unassembled WGS sequence"/>
</dbReference>
<dbReference type="AlphaFoldDB" id="F2S2F7"/>
<reference evidence="3" key="1">
    <citation type="journal article" date="2012" name="MBio">
        <title>Comparative genome analysis of Trichophyton rubrum and related dermatophytes reveals candidate genes involved in infection.</title>
        <authorList>
            <person name="Martinez D.A."/>
            <person name="Oliver B.G."/>
            <person name="Graeser Y."/>
            <person name="Goldberg J.M."/>
            <person name="Li W."/>
            <person name="Martinez-Rossi N.M."/>
            <person name="Monod M."/>
            <person name="Shelest E."/>
            <person name="Barton R.C."/>
            <person name="Birch E."/>
            <person name="Brakhage A.A."/>
            <person name="Chen Z."/>
            <person name="Gurr S.J."/>
            <person name="Heiman D."/>
            <person name="Heitman J."/>
            <person name="Kosti I."/>
            <person name="Rossi A."/>
            <person name="Saif S."/>
            <person name="Samalova M."/>
            <person name="Saunders C.W."/>
            <person name="Shea T."/>
            <person name="Summerbell R.C."/>
            <person name="Xu J."/>
            <person name="Young S."/>
            <person name="Zeng Q."/>
            <person name="Birren B.W."/>
            <person name="Cuomo C.A."/>
            <person name="White T.C."/>
        </authorList>
    </citation>
    <scope>NUCLEOTIDE SEQUENCE [LARGE SCALE GENOMIC DNA]</scope>
    <source>
        <strain evidence="3">CBS 112818</strain>
    </source>
</reference>
<feature type="compositionally biased region" description="Polar residues" evidence="1">
    <location>
        <begin position="50"/>
        <end position="66"/>
    </location>
</feature>
<evidence type="ECO:0000313" key="3">
    <source>
        <dbReference type="Proteomes" id="UP000009172"/>
    </source>
</evidence>
<evidence type="ECO:0000313" key="2">
    <source>
        <dbReference type="EMBL" id="EGD97756.1"/>
    </source>
</evidence>
<accession>F2S2F7</accession>
<gene>
    <name evidence="2" type="ORF">TESG_05158</name>
</gene>